<keyword evidence="3" id="KW-1185">Reference proteome</keyword>
<dbReference type="PANTHER" id="PTHR37309">
    <property type="entry name" value="SLR0284 PROTEIN"/>
    <property type="match status" value="1"/>
</dbReference>
<dbReference type="OrthoDB" id="6402664at2"/>
<dbReference type="RefSeq" id="WP_108777539.1">
    <property type="nucleotide sequence ID" value="NZ_CP029186.1"/>
</dbReference>
<protein>
    <recommendedName>
        <fullName evidence="4">Phage holin family protein</fullName>
    </recommendedName>
</protein>
<keyword evidence="1" id="KW-0472">Membrane</keyword>
<dbReference type="Pfam" id="PF04020">
    <property type="entry name" value="Phage_holin_4_2"/>
    <property type="match status" value="1"/>
</dbReference>
<dbReference type="PANTHER" id="PTHR37309:SF1">
    <property type="entry name" value="SLR0284 PROTEIN"/>
    <property type="match status" value="1"/>
</dbReference>
<name>A0A2S1QWS2_9FLAO</name>
<reference evidence="2 3" key="1">
    <citation type="submission" date="2018-04" db="EMBL/GenBank/DDBJ databases">
        <title>Genome sequencing of Flavobacterium sp. HYN0059.</title>
        <authorList>
            <person name="Yi H."/>
            <person name="Baek C."/>
        </authorList>
    </citation>
    <scope>NUCLEOTIDE SEQUENCE [LARGE SCALE GENOMIC DNA]</scope>
    <source>
        <strain evidence="2 3">HYN0059</strain>
    </source>
</reference>
<evidence type="ECO:0000313" key="2">
    <source>
        <dbReference type="EMBL" id="AWH84833.1"/>
    </source>
</evidence>
<evidence type="ECO:0000256" key="1">
    <source>
        <dbReference type="SAM" id="Phobius"/>
    </source>
</evidence>
<feature type="transmembrane region" description="Helical" evidence="1">
    <location>
        <begin position="7"/>
        <end position="23"/>
    </location>
</feature>
<feature type="transmembrane region" description="Helical" evidence="1">
    <location>
        <begin position="29"/>
        <end position="46"/>
    </location>
</feature>
<sequence length="116" mass="12960">MKTLINIFFTTVFVMLLAHLLPGVHVHNYMTALLVALVLGLLNIFVKPLLVLFTLPATIFTLGLFLLVINAIIIMLCDELVDGFRVDGFWYALLFSLVLSFCQSLVSGLTKEEKKS</sequence>
<gene>
    <name evidence="2" type="ORF">HYN59_06700</name>
</gene>
<proteinExistence type="predicted"/>
<dbReference type="InterPro" id="IPR007165">
    <property type="entry name" value="Phage_holin_4_2"/>
</dbReference>
<feature type="transmembrane region" description="Helical" evidence="1">
    <location>
        <begin position="88"/>
        <end position="110"/>
    </location>
</feature>
<dbReference type="KEGG" id="falb:HYN59_06700"/>
<evidence type="ECO:0008006" key="4">
    <source>
        <dbReference type="Google" id="ProtNLM"/>
    </source>
</evidence>
<feature type="transmembrane region" description="Helical" evidence="1">
    <location>
        <begin position="53"/>
        <end position="76"/>
    </location>
</feature>
<dbReference type="EMBL" id="CP029186">
    <property type="protein sequence ID" value="AWH84833.1"/>
    <property type="molecule type" value="Genomic_DNA"/>
</dbReference>
<keyword evidence="1" id="KW-0812">Transmembrane</keyword>
<dbReference type="Proteomes" id="UP000244929">
    <property type="component" value="Chromosome"/>
</dbReference>
<organism evidence="2 3">
    <name type="scientific">Flavobacterium album</name>
    <dbReference type="NCBI Taxonomy" id="2175091"/>
    <lineage>
        <taxon>Bacteria</taxon>
        <taxon>Pseudomonadati</taxon>
        <taxon>Bacteroidota</taxon>
        <taxon>Flavobacteriia</taxon>
        <taxon>Flavobacteriales</taxon>
        <taxon>Flavobacteriaceae</taxon>
        <taxon>Flavobacterium</taxon>
    </lineage>
</organism>
<keyword evidence="1" id="KW-1133">Transmembrane helix</keyword>
<evidence type="ECO:0000313" key="3">
    <source>
        <dbReference type="Proteomes" id="UP000244929"/>
    </source>
</evidence>
<accession>A0A2S1QWS2</accession>
<dbReference type="AlphaFoldDB" id="A0A2S1QWS2"/>